<dbReference type="Pfam" id="PF03643">
    <property type="entry name" value="Vps26"/>
    <property type="match status" value="1"/>
</dbReference>
<dbReference type="PANTHER" id="PTHR12233">
    <property type="entry name" value="VACUOLAR PROTEIN SORTING 26 RELATED"/>
    <property type="match status" value="1"/>
</dbReference>
<evidence type="ECO:0000313" key="3">
    <source>
        <dbReference type="Proteomes" id="UP000786811"/>
    </source>
</evidence>
<comment type="similarity">
    <text evidence="1">Belongs to the VPS26 family.</text>
</comment>
<protein>
    <submittedName>
        <fullName evidence="2">Similar to Vps26c: Vacuolar protein sorting-associated protein 26C (Mus musculus)</fullName>
    </submittedName>
</protein>
<name>A0A8J2MQ68_COTCN</name>
<dbReference type="AlphaFoldDB" id="A0A8J2MQ68"/>
<gene>
    <name evidence="2" type="ORF">HICCMSTLAB_LOCUS10240</name>
</gene>
<dbReference type="InterPro" id="IPR028934">
    <property type="entry name" value="Vps26-related"/>
</dbReference>
<dbReference type="GO" id="GO:0006886">
    <property type="term" value="P:intracellular protein transport"/>
    <property type="evidence" value="ECO:0007669"/>
    <property type="project" value="InterPro"/>
</dbReference>
<evidence type="ECO:0000313" key="2">
    <source>
        <dbReference type="EMBL" id="CAG5101167.1"/>
    </source>
</evidence>
<comment type="caution">
    <text evidence="2">The sequence shown here is derived from an EMBL/GenBank/DDBJ whole genome shotgun (WGS) entry which is preliminary data.</text>
</comment>
<keyword evidence="3" id="KW-1185">Reference proteome</keyword>
<organism evidence="2 3">
    <name type="scientific">Cotesia congregata</name>
    <name type="common">Parasitoid wasp</name>
    <name type="synonym">Apanteles congregatus</name>
    <dbReference type="NCBI Taxonomy" id="51543"/>
    <lineage>
        <taxon>Eukaryota</taxon>
        <taxon>Metazoa</taxon>
        <taxon>Ecdysozoa</taxon>
        <taxon>Arthropoda</taxon>
        <taxon>Hexapoda</taxon>
        <taxon>Insecta</taxon>
        <taxon>Pterygota</taxon>
        <taxon>Neoptera</taxon>
        <taxon>Endopterygota</taxon>
        <taxon>Hymenoptera</taxon>
        <taxon>Apocrita</taxon>
        <taxon>Ichneumonoidea</taxon>
        <taxon>Braconidae</taxon>
        <taxon>Microgastrinae</taxon>
        <taxon>Cotesia</taxon>
    </lineage>
</organism>
<sequence>MVEDRTPIGKEIKPQEPVRPVTFKIVPESLQNIRDKASVPEFIISGQIDKVICKLSEPLTGQVIIEETAALIKSIELQLVRVETCGCAEGYSRDATEIQNIQIGEGNVFTCAFGGLLTF</sequence>
<dbReference type="InterPro" id="IPR014752">
    <property type="entry name" value="Arrestin-like_C"/>
</dbReference>
<evidence type="ECO:0000256" key="1">
    <source>
        <dbReference type="ARBA" id="ARBA00009100"/>
    </source>
</evidence>
<dbReference type="EMBL" id="CAJNRD030001122">
    <property type="protein sequence ID" value="CAG5101167.1"/>
    <property type="molecule type" value="Genomic_DNA"/>
</dbReference>
<proteinExistence type="inferred from homology"/>
<dbReference type="Proteomes" id="UP000786811">
    <property type="component" value="Unassembled WGS sequence"/>
</dbReference>
<accession>A0A8J2MQ68</accession>
<reference evidence="2" key="1">
    <citation type="submission" date="2021-04" db="EMBL/GenBank/DDBJ databases">
        <authorList>
            <person name="Chebbi M.A.C M."/>
        </authorList>
    </citation>
    <scope>NUCLEOTIDE SEQUENCE</scope>
</reference>
<dbReference type="Gene3D" id="2.60.40.640">
    <property type="match status" value="1"/>
</dbReference>
<dbReference type="OrthoDB" id="10263384at2759"/>